<sequence length="201" mass="23003">MCALPHLHRRHSVRGSLIHCHLIDRLCSGDEYLSSVFLLSLLHDDPVRDPVSMRRLQMLTSRRHGARSPLPWCDLILFLRPFPLLLFVCAPLCLARSRILDMEDQSSLGLYVIWEWGARASFIWRHLQSYDLVFPPVTVLLPRGRCFGSLMMFETQRYLLLSIERHMASRAHKPTPLACHPAGPPLALFNSLPSPSRFAAD</sequence>
<comment type="caution">
    <text evidence="1">The sequence shown here is derived from an EMBL/GenBank/DDBJ whole genome shotgun (WGS) entry which is preliminary data.</text>
</comment>
<organism evidence="1 2">
    <name type="scientific">Lactarius akahatsu</name>
    <dbReference type="NCBI Taxonomy" id="416441"/>
    <lineage>
        <taxon>Eukaryota</taxon>
        <taxon>Fungi</taxon>
        <taxon>Dikarya</taxon>
        <taxon>Basidiomycota</taxon>
        <taxon>Agaricomycotina</taxon>
        <taxon>Agaricomycetes</taxon>
        <taxon>Russulales</taxon>
        <taxon>Russulaceae</taxon>
        <taxon>Lactarius</taxon>
    </lineage>
</organism>
<evidence type="ECO:0000313" key="1">
    <source>
        <dbReference type="EMBL" id="KAH8989463.1"/>
    </source>
</evidence>
<keyword evidence="2" id="KW-1185">Reference proteome</keyword>
<gene>
    <name evidence="1" type="ORF">EDB92DRAFT_870998</name>
</gene>
<dbReference type="AlphaFoldDB" id="A0AAD4QCL3"/>
<proteinExistence type="predicted"/>
<dbReference type="Proteomes" id="UP001201163">
    <property type="component" value="Unassembled WGS sequence"/>
</dbReference>
<protein>
    <submittedName>
        <fullName evidence="1">Uncharacterized protein</fullName>
    </submittedName>
</protein>
<name>A0AAD4QCL3_9AGAM</name>
<accession>A0AAD4QCL3</accession>
<evidence type="ECO:0000313" key="2">
    <source>
        <dbReference type="Proteomes" id="UP001201163"/>
    </source>
</evidence>
<dbReference type="EMBL" id="JAKELL010000037">
    <property type="protein sequence ID" value="KAH8989463.1"/>
    <property type="molecule type" value="Genomic_DNA"/>
</dbReference>
<reference evidence="1" key="1">
    <citation type="submission" date="2022-01" db="EMBL/GenBank/DDBJ databases">
        <title>Comparative genomics reveals a dynamic genome evolution in the ectomycorrhizal milk-cap (Lactarius) mushrooms.</title>
        <authorList>
            <consortium name="DOE Joint Genome Institute"/>
            <person name="Lebreton A."/>
            <person name="Tang N."/>
            <person name="Kuo A."/>
            <person name="LaButti K."/>
            <person name="Drula E."/>
            <person name="Barry K."/>
            <person name="Clum A."/>
            <person name="Lipzen A."/>
            <person name="Mousain D."/>
            <person name="Ng V."/>
            <person name="Wang R."/>
            <person name="Wang X."/>
            <person name="Dai Y."/>
            <person name="Henrissat B."/>
            <person name="Grigoriev I.V."/>
            <person name="Guerin-Laguette A."/>
            <person name="Yu F."/>
            <person name="Martin F.M."/>
        </authorList>
    </citation>
    <scope>NUCLEOTIDE SEQUENCE</scope>
    <source>
        <strain evidence="1">QP</strain>
    </source>
</reference>